<dbReference type="AlphaFoldDB" id="Q6IIA7"/>
<gene>
    <name evidence="1" type="ORF">HDC19174</name>
</gene>
<organism evidence="1">
    <name type="scientific">Drosophila melanogaster</name>
    <name type="common">Fruit fly</name>
    <dbReference type="NCBI Taxonomy" id="7227"/>
    <lineage>
        <taxon>Eukaryota</taxon>
        <taxon>Metazoa</taxon>
        <taxon>Ecdysozoa</taxon>
        <taxon>Arthropoda</taxon>
        <taxon>Hexapoda</taxon>
        <taxon>Insecta</taxon>
        <taxon>Pterygota</taxon>
        <taxon>Neoptera</taxon>
        <taxon>Endopterygota</taxon>
        <taxon>Diptera</taxon>
        <taxon>Brachycera</taxon>
        <taxon>Muscomorpha</taxon>
        <taxon>Ephydroidea</taxon>
        <taxon>Drosophilidae</taxon>
        <taxon>Drosophila</taxon>
        <taxon>Sophophora</taxon>
    </lineage>
</organism>
<evidence type="ECO:0000313" key="1">
    <source>
        <dbReference type="EMBL" id="DAA03359.1"/>
    </source>
</evidence>
<proteinExistence type="predicted"/>
<reference evidence="1" key="1">
    <citation type="journal article" date="2003" name="Genome Biol.">
        <title>An integrated gene annotation and transcriptional profiling approach towards the full gene content of the Drosophila genome.</title>
        <authorList>
            <person name="Hild M."/>
            <person name="Beckmann B."/>
            <person name="Haas S.A."/>
            <person name="Koch B."/>
            <person name="Solovyev V."/>
            <person name="Busold C."/>
            <person name="Fellenberg K."/>
            <person name="Boutros M."/>
            <person name="Vingron M."/>
            <person name="Sauer F."/>
            <person name="Hoheisel J.D."/>
            <person name="Paro R."/>
        </authorList>
    </citation>
    <scope>NUCLEOTIDE SEQUENCE</scope>
</reference>
<dbReference type="EMBL" id="BK003159">
    <property type="protein sequence ID" value="DAA03359.1"/>
    <property type="molecule type" value="Genomic_DNA"/>
</dbReference>
<protein>
    <submittedName>
        <fullName evidence="1">HDC19174</fullName>
    </submittedName>
</protein>
<sequence length="158" mass="17505">MKLPPEAVTQSTGNNYSMLSHWPSHWAPAPRAANGAPSLNPLNAQLQLNHRTTAPQHHCTHHPRTTEPLLSPARVASWGSQRCWPSPVPPAPPAPPAPQLHTASLLCVCCCHMRGMVWVGFATTHSVQRQRGIINGWPTHCVCILIRKELEQEQHQKQ</sequence>
<accession>Q6IIA7</accession>
<name>Q6IIA7_DROME</name>